<evidence type="ECO:0000259" key="6">
    <source>
        <dbReference type="Pfam" id="PF00082"/>
    </source>
</evidence>
<dbReference type="InterPro" id="IPR000209">
    <property type="entry name" value="Peptidase_S8/S53_dom"/>
</dbReference>
<dbReference type="CDD" id="cd00306">
    <property type="entry name" value="Peptidases_S8_S53"/>
    <property type="match status" value="1"/>
</dbReference>
<proteinExistence type="inferred from homology"/>
<dbReference type="InterPro" id="IPR050131">
    <property type="entry name" value="Peptidase_S8_subtilisin-like"/>
</dbReference>
<dbReference type="Proteomes" id="UP000198923">
    <property type="component" value="Unassembled WGS sequence"/>
</dbReference>
<gene>
    <name evidence="7" type="ORF">SAMN05421505_103242</name>
</gene>
<feature type="domain" description="Peptidase S8/S53" evidence="6">
    <location>
        <begin position="104"/>
        <end position="329"/>
    </location>
</feature>
<dbReference type="RefSeq" id="WP_093168533.1">
    <property type="nucleotide sequence ID" value="NZ_FNCN01000003.1"/>
</dbReference>
<dbReference type="PROSITE" id="PS51892">
    <property type="entry name" value="SUBTILASE"/>
    <property type="match status" value="1"/>
</dbReference>
<reference evidence="7 8" key="1">
    <citation type="submission" date="2016-10" db="EMBL/GenBank/DDBJ databases">
        <authorList>
            <person name="de Groot N.N."/>
        </authorList>
    </citation>
    <scope>NUCLEOTIDE SEQUENCE [LARGE SCALE GENOMIC DNA]</scope>
    <source>
        <strain evidence="7 8">CPCC 201354</strain>
    </source>
</reference>
<keyword evidence="4 5" id="KW-0720">Serine protease</keyword>
<evidence type="ECO:0000313" key="7">
    <source>
        <dbReference type="EMBL" id="SDG33661.1"/>
    </source>
</evidence>
<accession>A0A1G7TEP4</accession>
<dbReference type="InterPro" id="IPR036852">
    <property type="entry name" value="Peptidase_S8/S53_dom_sf"/>
</dbReference>
<name>A0A1G7TEP4_9ACTN</name>
<evidence type="ECO:0000256" key="4">
    <source>
        <dbReference type="ARBA" id="ARBA00022825"/>
    </source>
</evidence>
<keyword evidence="3 5" id="KW-0378">Hydrolase</keyword>
<dbReference type="Pfam" id="PF00082">
    <property type="entry name" value="Peptidase_S8"/>
    <property type="match status" value="1"/>
</dbReference>
<feature type="active site" description="Charge relay system" evidence="5">
    <location>
        <position position="153"/>
    </location>
</feature>
<dbReference type="OrthoDB" id="5177045at2"/>
<dbReference type="PRINTS" id="PR00723">
    <property type="entry name" value="SUBTILISIN"/>
</dbReference>
<dbReference type="PANTHER" id="PTHR43806:SF11">
    <property type="entry name" value="CEREVISIN-RELATED"/>
    <property type="match status" value="1"/>
</dbReference>
<keyword evidence="8" id="KW-1185">Reference proteome</keyword>
<dbReference type="InterPro" id="IPR015500">
    <property type="entry name" value="Peptidase_S8_subtilisin-rel"/>
</dbReference>
<dbReference type="EMBL" id="FNCN01000003">
    <property type="protein sequence ID" value="SDG33661.1"/>
    <property type="molecule type" value="Genomic_DNA"/>
</dbReference>
<organism evidence="7 8">
    <name type="scientific">Sinosporangium album</name>
    <dbReference type="NCBI Taxonomy" id="504805"/>
    <lineage>
        <taxon>Bacteria</taxon>
        <taxon>Bacillati</taxon>
        <taxon>Actinomycetota</taxon>
        <taxon>Actinomycetes</taxon>
        <taxon>Streptosporangiales</taxon>
        <taxon>Streptosporangiaceae</taxon>
        <taxon>Sinosporangium</taxon>
    </lineage>
</organism>
<dbReference type="STRING" id="504805.SAMN05421505_103242"/>
<dbReference type="GO" id="GO:0005615">
    <property type="term" value="C:extracellular space"/>
    <property type="evidence" value="ECO:0007669"/>
    <property type="project" value="TreeGrafter"/>
</dbReference>
<feature type="active site" description="Charge relay system" evidence="5">
    <location>
        <position position="304"/>
    </location>
</feature>
<evidence type="ECO:0000256" key="5">
    <source>
        <dbReference type="PROSITE-ProRule" id="PRU01240"/>
    </source>
</evidence>
<dbReference type="Gene3D" id="3.40.50.200">
    <property type="entry name" value="Peptidase S8/S53 domain"/>
    <property type="match status" value="1"/>
</dbReference>
<sequence length="350" mass="37129">MNRDIRHVEHIAGSPTLIRPGQLLSDRTSLQVAARWIEAVTETGGVLRVRLSPGVDECDLAATLRDRGHRVSPNHILVGQPLFWGGPAGRPFPATELDPPPAGGDGTTVGLLDTGLAPHPWWERAPWFREHGTDVTEVADYDGDGVPDPQAGHGTFIAGLLVKRAPGVRLRATRLLDGNGVADEAALLSALARVRADPPRVLNLSFGCHTFDDQPPLLVSEAIAALGDTAVVACAGNTATRRPFWPAALPDVVAVGAVDASERRRAPFSGHGPWVDACAQGEWLTSTYLRCEGFAGYARWSGTSFSTALVSGAIADAAKDMSPREATAHVLDPRRSQQIPDLGVLVSASR</sequence>
<evidence type="ECO:0000256" key="1">
    <source>
        <dbReference type="ARBA" id="ARBA00011073"/>
    </source>
</evidence>
<feature type="active site" description="Charge relay system" evidence="5">
    <location>
        <position position="113"/>
    </location>
</feature>
<protein>
    <submittedName>
        <fullName evidence="7">Subtilase family protein</fullName>
    </submittedName>
</protein>
<evidence type="ECO:0000256" key="2">
    <source>
        <dbReference type="ARBA" id="ARBA00022670"/>
    </source>
</evidence>
<dbReference type="PROSITE" id="PS00136">
    <property type="entry name" value="SUBTILASE_ASP"/>
    <property type="match status" value="1"/>
</dbReference>
<dbReference type="AlphaFoldDB" id="A0A1G7TEP4"/>
<dbReference type="GO" id="GO:0004252">
    <property type="term" value="F:serine-type endopeptidase activity"/>
    <property type="evidence" value="ECO:0007669"/>
    <property type="project" value="UniProtKB-UniRule"/>
</dbReference>
<dbReference type="PANTHER" id="PTHR43806">
    <property type="entry name" value="PEPTIDASE S8"/>
    <property type="match status" value="1"/>
</dbReference>
<keyword evidence="2 5" id="KW-0645">Protease</keyword>
<dbReference type="GO" id="GO:0006508">
    <property type="term" value="P:proteolysis"/>
    <property type="evidence" value="ECO:0007669"/>
    <property type="project" value="UniProtKB-KW"/>
</dbReference>
<evidence type="ECO:0000313" key="8">
    <source>
        <dbReference type="Proteomes" id="UP000198923"/>
    </source>
</evidence>
<comment type="similarity">
    <text evidence="1 5">Belongs to the peptidase S8 family.</text>
</comment>
<dbReference type="InterPro" id="IPR023827">
    <property type="entry name" value="Peptidase_S8_Asp-AS"/>
</dbReference>
<evidence type="ECO:0000256" key="3">
    <source>
        <dbReference type="ARBA" id="ARBA00022801"/>
    </source>
</evidence>
<dbReference type="SUPFAM" id="SSF52743">
    <property type="entry name" value="Subtilisin-like"/>
    <property type="match status" value="1"/>
</dbReference>